<reference evidence="2 3" key="1">
    <citation type="submission" date="2024-01" db="EMBL/GenBank/DDBJ databases">
        <title>The genomes of 5 underutilized Papilionoideae crops provide insights into root nodulation and disease resistanc.</title>
        <authorList>
            <person name="Jiang F."/>
        </authorList>
    </citation>
    <scope>NUCLEOTIDE SEQUENCE [LARGE SCALE GENOMIC DNA]</scope>
    <source>
        <strain evidence="2">JINMINGXINNONG_FW02</strain>
        <tissue evidence="2">Leaves</tissue>
    </source>
</reference>
<feature type="transmembrane region" description="Helical" evidence="1">
    <location>
        <begin position="6"/>
        <end position="25"/>
    </location>
</feature>
<gene>
    <name evidence="2" type="ORF">VNO80_26824</name>
</gene>
<accession>A0AAN9LFP4</accession>
<sequence length="128" mass="14781">MDNQKHWVTTNIFLINFIAFDVLYFHLDGLSSQIGWVKFVLTQKLRLRWKVPKTLILANVSKGMRQVAFFHSVPENDPRYDVDKDLINGRLVSLDRDVNALMEDKDEADCVETTGPSPSFEEIIELVI</sequence>
<dbReference type="EMBL" id="JAYMYR010000010">
    <property type="protein sequence ID" value="KAK7335054.1"/>
    <property type="molecule type" value="Genomic_DNA"/>
</dbReference>
<keyword evidence="1" id="KW-1133">Transmembrane helix</keyword>
<name>A0AAN9LFP4_PHACN</name>
<keyword evidence="1" id="KW-0472">Membrane</keyword>
<evidence type="ECO:0000256" key="1">
    <source>
        <dbReference type="SAM" id="Phobius"/>
    </source>
</evidence>
<evidence type="ECO:0000313" key="2">
    <source>
        <dbReference type="EMBL" id="KAK7335054.1"/>
    </source>
</evidence>
<comment type="caution">
    <text evidence="2">The sequence shown here is derived from an EMBL/GenBank/DDBJ whole genome shotgun (WGS) entry which is preliminary data.</text>
</comment>
<dbReference type="AlphaFoldDB" id="A0AAN9LFP4"/>
<evidence type="ECO:0000313" key="3">
    <source>
        <dbReference type="Proteomes" id="UP001374584"/>
    </source>
</evidence>
<organism evidence="2 3">
    <name type="scientific">Phaseolus coccineus</name>
    <name type="common">Scarlet runner bean</name>
    <name type="synonym">Phaseolus multiflorus</name>
    <dbReference type="NCBI Taxonomy" id="3886"/>
    <lineage>
        <taxon>Eukaryota</taxon>
        <taxon>Viridiplantae</taxon>
        <taxon>Streptophyta</taxon>
        <taxon>Embryophyta</taxon>
        <taxon>Tracheophyta</taxon>
        <taxon>Spermatophyta</taxon>
        <taxon>Magnoliopsida</taxon>
        <taxon>eudicotyledons</taxon>
        <taxon>Gunneridae</taxon>
        <taxon>Pentapetalae</taxon>
        <taxon>rosids</taxon>
        <taxon>fabids</taxon>
        <taxon>Fabales</taxon>
        <taxon>Fabaceae</taxon>
        <taxon>Papilionoideae</taxon>
        <taxon>50 kb inversion clade</taxon>
        <taxon>NPAAA clade</taxon>
        <taxon>indigoferoid/millettioid clade</taxon>
        <taxon>Phaseoleae</taxon>
        <taxon>Phaseolus</taxon>
    </lineage>
</organism>
<keyword evidence="3" id="KW-1185">Reference proteome</keyword>
<proteinExistence type="predicted"/>
<protein>
    <submittedName>
        <fullName evidence="2">Uncharacterized protein</fullName>
    </submittedName>
</protein>
<keyword evidence="1" id="KW-0812">Transmembrane</keyword>
<dbReference type="Proteomes" id="UP001374584">
    <property type="component" value="Unassembled WGS sequence"/>
</dbReference>